<evidence type="ECO:0000256" key="1">
    <source>
        <dbReference type="SAM" id="Phobius"/>
    </source>
</evidence>
<accession>A0A9D2QK55</accession>
<protein>
    <submittedName>
        <fullName evidence="2">Uncharacterized protein</fullName>
    </submittedName>
</protein>
<name>A0A9D2QK55_9FIRM</name>
<evidence type="ECO:0000313" key="3">
    <source>
        <dbReference type="Proteomes" id="UP000823922"/>
    </source>
</evidence>
<evidence type="ECO:0000313" key="2">
    <source>
        <dbReference type="EMBL" id="HJC88150.1"/>
    </source>
</evidence>
<feature type="transmembrane region" description="Helical" evidence="1">
    <location>
        <begin position="71"/>
        <end position="89"/>
    </location>
</feature>
<sequence>MSKMEKRAAAAFWLLFVFLFVVICVLSFQSGSTTKALEKPFVETVTGTVDRQLSRETILTITFYIRQAGRAVLFFALGLSGSGGALLSFRRVNRPALGIGSCAVLFGISYFTEKMKIFIEGRHYAFAECLESFVFAALGWLCMALFFSLKSRKRSCYVSEEIKSAESDHHHH</sequence>
<dbReference type="Proteomes" id="UP000823922">
    <property type="component" value="Unassembled WGS sequence"/>
</dbReference>
<feature type="transmembrane region" description="Helical" evidence="1">
    <location>
        <begin position="124"/>
        <end position="147"/>
    </location>
</feature>
<dbReference type="EMBL" id="DWVS01000224">
    <property type="protein sequence ID" value="HJC88150.1"/>
    <property type="molecule type" value="Genomic_DNA"/>
</dbReference>
<gene>
    <name evidence="2" type="ORF">H9926_09060</name>
</gene>
<keyword evidence="1" id="KW-0812">Transmembrane</keyword>
<comment type="caution">
    <text evidence="2">The sequence shown here is derived from an EMBL/GenBank/DDBJ whole genome shotgun (WGS) entry which is preliminary data.</text>
</comment>
<feature type="transmembrane region" description="Helical" evidence="1">
    <location>
        <begin position="96"/>
        <end position="112"/>
    </location>
</feature>
<proteinExistence type="predicted"/>
<organism evidence="2 3">
    <name type="scientific">Candidatus Eisenbergiella intestinigallinarum</name>
    <dbReference type="NCBI Taxonomy" id="2838549"/>
    <lineage>
        <taxon>Bacteria</taxon>
        <taxon>Bacillati</taxon>
        <taxon>Bacillota</taxon>
        <taxon>Clostridia</taxon>
        <taxon>Lachnospirales</taxon>
        <taxon>Lachnospiraceae</taxon>
        <taxon>Eisenbergiella</taxon>
    </lineage>
</organism>
<dbReference type="AlphaFoldDB" id="A0A9D2QK55"/>
<reference evidence="2" key="1">
    <citation type="journal article" date="2021" name="PeerJ">
        <title>Extensive microbial diversity within the chicken gut microbiome revealed by metagenomics and culture.</title>
        <authorList>
            <person name="Gilroy R."/>
            <person name="Ravi A."/>
            <person name="Getino M."/>
            <person name="Pursley I."/>
            <person name="Horton D.L."/>
            <person name="Alikhan N.F."/>
            <person name="Baker D."/>
            <person name="Gharbi K."/>
            <person name="Hall N."/>
            <person name="Watson M."/>
            <person name="Adriaenssens E.M."/>
            <person name="Foster-Nyarko E."/>
            <person name="Jarju S."/>
            <person name="Secka A."/>
            <person name="Antonio M."/>
            <person name="Oren A."/>
            <person name="Chaudhuri R.R."/>
            <person name="La Ragione R."/>
            <person name="Hildebrand F."/>
            <person name="Pallen M.J."/>
        </authorList>
    </citation>
    <scope>NUCLEOTIDE SEQUENCE</scope>
    <source>
        <strain evidence="2">ChiBcec1-1630</strain>
    </source>
</reference>
<reference evidence="2" key="2">
    <citation type="submission" date="2021-04" db="EMBL/GenBank/DDBJ databases">
        <authorList>
            <person name="Gilroy R."/>
        </authorList>
    </citation>
    <scope>NUCLEOTIDE SEQUENCE</scope>
    <source>
        <strain evidence="2">ChiBcec1-1630</strain>
    </source>
</reference>
<keyword evidence="1" id="KW-0472">Membrane</keyword>
<keyword evidence="1" id="KW-1133">Transmembrane helix</keyword>